<dbReference type="HOGENOM" id="CLU_208320_0_0_6"/>
<dbReference type="RefSeq" id="WP_011212513.1">
    <property type="nucleotide sequence ID" value="NZ_LN681226.1"/>
</dbReference>
<organism evidence="1 2">
    <name type="scientific">Legionella hackeliae</name>
    <dbReference type="NCBI Taxonomy" id="449"/>
    <lineage>
        <taxon>Bacteria</taxon>
        <taxon>Pseudomonadati</taxon>
        <taxon>Pseudomonadota</taxon>
        <taxon>Gammaproteobacteria</taxon>
        <taxon>Legionellales</taxon>
        <taxon>Legionellaceae</taxon>
        <taxon>Legionella</taxon>
    </lineage>
</organism>
<evidence type="ECO:0000313" key="1">
    <source>
        <dbReference type="EMBL" id="CEK12260.1"/>
    </source>
</evidence>
<accession>A0A0A8UTQ8</accession>
<reference evidence="2" key="1">
    <citation type="submission" date="2014-09" db="EMBL/GenBank/DDBJ databases">
        <authorList>
            <person name="Gomez-Valero L."/>
        </authorList>
    </citation>
    <scope>NUCLEOTIDE SEQUENCE [LARGE SCALE GENOMIC DNA]</scope>
    <source>
        <strain evidence="2">ATCC35250</strain>
        <plasmid evidence="2">II</plasmid>
    </source>
</reference>
<protein>
    <submittedName>
        <fullName evidence="1">Uncharacterized protein</fullName>
    </submittedName>
</protein>
<dbReference type="KEGG" id="lha:LHA_pA0010"/>
<keyword evidence="2" id="KW-1185">Reference proteome</keyword>
<sequence length="57" mass="6817">MDYLNLWEQLAGVPINDEDEIEEDFLHFEKGTNKFELWTWFDGKLPKGIAHELFKMS</sequence>
<keyword evidence="1" id="KW-0614">Plasmid</keyword>
<proteinExistence type="predicted"/>
<evidence type="ECO:0000313" key="2">
    <source>
        <dbReference type="Proteomes" id="UP000032803"/>
    </source>
</evidence>
<dbReference type="Proteomes" id="UP000032803">
    <property type="component" value="Plasmid II"/>
</dbReference>
<name>A0A0A8UTQ8_LEGHA</name>
<dbReference type="AlphaFoldDB" id="A0A0A8UTQ8"/>
<dbReference type="EMBL" id="LN681226">
    <property type="protein sequence ID" value="CEK12260.1"/>
    <property type="molecule type" value="Genomic_DNA"/>
</dbReference>
<gene>
    <name evidence="1" type="ORF">LHA_pA0010</name>
</gene>
<geneLocation type="plasmid" evidence="1 2">
    <name>II</name>
</geneLocation>